<sequence length="39" mass="4583">MSDIRFKVHFFMRLFLVTLGSQPVSSLLIFRSEHSKTQV</sequence>
<proteinExistence type="predicted"/>
<name>A0A8B0SXJ1_KLEPN</name>
<geneLocation type="plasmid" evidence="1">
    <name>p17-15-vir-like</name>
</geneLocation>
<organism evidence="1">
    <name type="scientific">Klebsiella pneumoniae</name>
    <dbReference type="NCBI Taxonomy" id="573"/>
    <lineage>
        <taxon>Bacteria</taxon>
        <taxon>Pseudomonadati</taxon>
        <taxon>Pseudomonadota</taxon>
        <taxon>Gammaproteobacteria</taxon>
        <taxon>Enterobacterales</taxon>
        <taxon>Enterobacteriaceae</taxon>
        <taxon>Klebsiella/Raoultella group</taxon>
        <taxon>Klebsiella</taxon>
        <taxon>Klebsiella pneumoniae complex</taxon>
    </lineage>
</organism>
<dbReference type="EMBL" id="MN956836">
    <property type="protein sequence ID" value="QTX14647.1"/>
    <property type="molecule type" value="Genomic_DNA"/>
</dbReference>
<dbReference type="AlphaFoldDB" id="A0A8B0SXJ1"/>
<reference evidence="1" key="1">
    <citation type="submission" date="2020-01" db="EMBL/GenBank/DDBJ databases">
        <authorList>
            <person name="Qin S."/>
        </authorList>
    </citation>
    <scope>NUCLEOTIDE SEQUENCE</scope>
    <source>
        <strain evidence="1">CVir17-16-YZ6g</strain>
        <plasmid evidence="1">p17-15-vir-like</plasmid>
    </source>
</reference>
<keyword evidence="1" id="KW-0614">Plasmid</keyword>
<protein>
    <submittedName>
        <fullName evidence="1">Uncharacterized protein</fullName>
    </submittedName>
</protein>
<evidence type="ECO:0000313" key="1">
    <source>
        <dbReference type="EMBL" id="QTX14647.1"/>
    </source>
</evidence>
<accession>A0A8B0SXJ1</accession>